<name>A0ABV0CL62_9NEIS</name>
<protein>
    <submittedName>
        <fullName evidence="1">Uncharacterized protein</fullName>
    </submittedName>
</protein>
<dbReference type="Proteomes" id="UP001405405">
    <property type="component" value="Unassembled WGS sequence"/>
</dbReference>
<dbReference type="EMBL" id="JAYFSJ010000009">
    <property type="protein sequence ID" value="MEN7431792.1"/>
    <property type="molecule type" value="Genomic_DNA"/>
</dbReference>
<evidence type="ECO:0000313" key="2">
    <source>
        <dbReference type="Proteomes" id="UP001405405"/>
    </source>
</evidence>
<organism evidence="1 2">
    <name type="scientific">Chromobacterium indicum</name>
    <dbReference type="NCBI Taxonomy" id="3110228"/>
    <lineage>
        <taxon>Bacteria</taxon>
        <taxon>Pseudomonadati</taxon>
        <taxon>Pseudomonadota</taxon>
        <taxon>Betaproteobacteria</taxon>
        <taxon>Neisseriales</taxon>
        <taxon>Chromobacteriaceae</taxon>
        <taxon>Chromobacterium</taxon>
    </lineage>
</organism>
<keyword evidence="2" id="KW-1185">Reference proteome</keyword>
<evidence type="ECO:0000313" key="1">
    <source>
        <dbReference type="EMBL" id="MEN7431792.1"/>
    </source>
</evidence>
<comment type="caution">
    <text evidence="1">The sequence shown here is derived from an EMBL/GenBank/DDBJ whole genome shotgun (WGS) entry which is preliminary data.</text>
</comment>
<accession>A0ABV0CL62</accession>
<sequence>MNVLSTEIQLNCDGDDIPSDVVLNDDRHRLSSIVDVDNGDVYLRFSSREALYDFAKSLLHEAVFGIGGGKEFYPLIVDGKCLVVDGVRLSEESSRIFVQYPSVGDGSYTELDS</sequence>
<gene>
    <name evidence="1" type="ORF">VA599_13610</name>
</gene>
<proteinExistence type="predicted"/>
<reference evidence="1 2" key="1">
    <citation type="submission" date="2023-12" db="EMBL/GenBank/DDBJ databases">
        <title>Chromobacterium sp. strain TRC.1.1.SA producing antimicrobial pigment.</title>
        <authorList>
            <person name="Verma N."/>
            <person name="Choksket S."/>
            <person name="Pinnaka A.K."/>
            <person name="Korpole S."/>
        </authorList>
    </citation>
    <scope>NUCLEOTIDE SEQUENCE [LARGE SCALE GENOMIC DNA]</scope>
    <source>
        <strain evidence="1 2">TRC1.1.SA</strain>
    </source>
</reference>
<dbReference type="RefSeq" id="WP_346789047.1">
    <property type="nucleotide sequence ID" value="NZ_JAYFSJ010000009.1"/>
</dbReference>